<keyword evidence="2" id="KW-0812">Transmembrane</keyword>
<evidence type="ECO:0000313" key="5">
    <source>
        <dbReference type="Proteomes" id="UP000187735"/>
    </source>
</evidence>
<dbReference type="Proteomes" id="UP000187735">
    <property type="component" value="Chromosome"/>
</dbReference>
<name>A0A1P8WSG6_9PLAN</name>
<keyword evidence="2" id="KW-1133">Transmembrane helix</keyword>
<feature type="region of interest" description="Disordered" evidence="1">
    <location>
        <begin position="671"/>
        <end position="695"/>
    </location>
</feature>
<feature type="transmembrane region" description="Helical" evidence="2">
    <location>
        <begin position="441"/>
        <end position="458"/>
    </location>
</feature>
<organism evidence="4 5">
    <name type="scientific">Fuerstiella marisgermanici</name>
    <dbReference type="NCBI Taxonomy" id="1891926"/>
    <lineage>
        <taxon>Bacteria</taxon>
        <taxon>Pseudomonadati</taxon>
        <taxon>Planctomycetota</taxon>
        <taxon>Planctomycetia</taxon>
        <taxon>Planctomycetales</taxon>
        <taxon>Planctomycetaceae</taxon>
        <taxon>Fuerstiella</taxon>
    </lineage>
</organism>
<dbReference type="EMBL" id="CP017641">
    <property type="protein sequence ID" value="APZ97004.1"/>
    <property type="molecule type" value="Genomic_DNA"/>
</dbReference>
<accession>A0A1P8WSG6</accession>
<evidence type="ECO:0000256" key="1">
    <source>
        <dbReference type="SAM" id="MobiDB-lite"/>
    </source>
</evidence>
<feature type="transmembrane region" description="Helical" evidence="2">
    <location>
        <begin position="34"/>
        <end position="55"/>
    </location>
</feature>
<dbReference type="InterPro" id="IPR003607">
    <property type="entry name" value="HD/PDEase_dom"/>
</dbReference>
<dbReference type="InterPro" id="IPR006674">
    <property type="entry name" value="HD_domain"/>
</dbReference>
<feature type="transmembrane region" description="Helical" evidence="2">
    <location>
        <begin position="497"/>
        <end position="520"/>
    </location>
</feature>
<feature type="domain" description="HD/PDEase" evidence="3">
    <location>
        <begin position="556"/>
        <end position="717"/>
    </location>
</feature>
<dbReference type="PANTHER" id="PTHR36442">
    <property type="entry name" value="CYCLIC-DI-AMP PHOSPHODIESTERASE PGPH"/>
    <property type="match status" value="1"/>
</dbReference>
<dbReference type="PANTHER" id="PTHR36442:SF1">
    <property type="entry name" value="CYCLIC-DI-AMP PHOSPHODIESTERASE PGPH"/>
    <property type="match status" value="1"/>
</dbReference>
<dbReference type="CDD" id="cd00077">
    <property type="entry name" value="HDc"/>
    <property type="match status" value="1"/>
</dbReference>
<feature type="transmembrane region" description="Helical" evidence="2">
    <location>
        <begin position="375"/>
        <end position="394"/>
    </location>
</feature>
<proteinExistence type="predicted"/>
<keyword evidence="5" id="KW-1185">Reference proteome</keyword>
<dbReference type="InterPro" id="IPR011624">
    <property type="entry name" value="Metal-dep_PHydrolase_7TM_extra"/>
</dbReference>
<dbReference type="SMART" id="SM00471">
    <property type="entry name" value="HDc"/>
    <property type="match status" value="1"/>
</dbReference>
<dbReference type="NCBIfam" id="TIGR00277">
    <property type="entry name" value="HDIG"/>
    <property type="match status" value="1"/>
</dbReference>
<sequence>MPFFGARRARQTRVFRPSRSVWEKIRSSLQDYKVLTLLLVAMLAIISLVLSVRAWSSPFPYREGQVSSAGIQARVDFQIEDLLATRQAKSEAEENARLVFVQDNTVLDNIAAKFKSDLSAIANEKSLSKLPKEVVDAFQLKTEIPSDVEKGTSPSTRFDQVRLAITHSETPVADSVDRMAQEFSALLSGAQAVGVLNSDALTVGELSKEEHQPQMPIEIVGTDGRAISYNLLTDIILADQLLDTGRFGSAWLTLPNLVQIRPAVEAWLKNRMKGQMSFSSNLTEERRREAVNLVEPQYNSFSKGRVLVSPGTLIGKEQLEQLDVLTVEHRAHEEHTTFNGRLRRVAGAALLITMMVVLYGVYICRNERHLLQQTGQLVALVVICAAAVLLSGIVSRDPWRAEVIPLLAAVMTIAIVHSQLLAVLTGFCLSILITMSTVGQLSHFAVLMLLSFIVPIPLRSISSRSVIIKLGFLLAAVAFLSVWGFSAMQSLDFADAWIHPSILIVALKFAGWSLVCCFIVHGSLPFIESAFGIVTDISLLELTDVSHELLQELARRAPGTYNHSITVATIGEAAADSIGANGLLLRVGAYFHDIGKMVKPDYFIENMAAGAENPHDKLAPAMSALIIIGHVKDGVEMAEQHNLPRKLIDFIEQHHGTTLVEYFFREATNRADEDHRTDADESTFRYPGPRPQTKETGVMMLSDAIESASRTLSEPTPKRIQSLVKEITLKRVLDGQFDECGLTMRELRTVQESLVKSLLAVHHGRVKYPDQKTA</sequence>
<dbReference type="STRING" id="1891926.Fuma_06682"/>
<evidence type="ECO:0000256" key="2">
    <source>
        <dbReference type="SAM" id="Phobius"/>
    </source>
</evidence>
<reference evidence="4 5" key="1">
    <citation type="journal article" date="2016" name="Front. Microbiol.">
        <title>Fuerstia marisgermanicae gen. nov., sp. nov., an Unusual Member of the Phylum Planctomycetes from the German Wadden Sea.</title>
        <authorList>
            <person name="Kohn T."/>
            <person name="Heuer A."/>
            <person name="Jogler M."/>
            <person name="Vollmers J."/>
            <person name="Boedeker C."/>
            <person name="Bunk B."/>
            <person name="Rast P."/>
            <person name="Borchert D."/>
            <person name="Glockner I."/>
            <person name="Freese H.M."/>
            <person name="Klenk H.P."/>
            <person name="Overmann J."/>
            <person name="Kaster A.K."/>
            <person name="Rohde M."/>
            <person name="Wiegand S."/>
            <person name="Jogler C."/>
        </authorList>
    </citation>
    <scope>NUCLEOTIDE SEQUENCE [LARGE SCALE GENOMIC DNA]</scope>
    <source>
        <strain evidence="4 5">NH11</strain>
    </source>
</reference>
<evidence type="ECO:0000259" key="3">
    <source>
        <dbReference type="SMART" id="SM00471"/>
    </source>
</evidence>
<protein>
    <submittedName>
        <fullName evidence="4">Putative domain HDIG</fullName>
    </submittedName>
</protein>
<dbReference type="KEGG" id="fmr:Fuma_06682"/>
<keyword evidence="2" id="KW-0472">Membrane</keyword>
<evidence type="ECO:0000313" key="4">
    <source>
        <dbReference type="EMBL" id="APZ97004.1"/>
    </source>
</evidence>
<feature type="transmembrane region" description="Helical" evidence="2">
    <location>
        <begin position="406"/>
        <end position="435"/>
    </location>
</feature>
<dbReference type="AlphaFoldDB" id="A0A1P8WSG6"/>
<dbReference type="InterPro" id="IPR006675">
    <property type="entry name" value="HDIG_dom"/>
</dbReference>
<dbReference type="Pfam" id="PF07698">
    <property type="entry name" value="7TM-7TMR_HD"/>
    <property type="match status" value="1"/>
</dbReference>
<feature type="transmembrane region" description="Helical" evidence="2">
    <location>
        <begin position="345"/>
        <end position="363"/>
    </location>
</feature>
<feature type="transmembrane region" description="Helical" evidence="2">
    <location>
        <begin position="470"/>
        <end position="491"/>
    </location>
</feature>
<gene>
    <name evidence="4" type="ORF">Fuma_06682</name>
</gene>
<feature type="compositionally biased region" description="Basic and acidic residues" evidence="1">
    <location>
        <begin position="671"/>
        <end position="683"/>
    </location>
</feature>
<dbReference type="SUPFAM" id="SSF109604">
    <property type="entry name" value="HD-domain/PDEase-like"/>
    <property type="match status" value="1"/>
</dbReference>
<dbReference type="InterPro" id="IPR052722">
    <property type="entry name" value="PgpH_phosphodiesterase"/>
</dbReference>
<dbReference type="InterPro" id="IPR011621">
    <property type="entry name" value="Metal-dep_PHydrolase_7TM_intra"/>
</dbReference>
<dbReference type="Pfam" id="PF07697">
    <property type="entry name" value="7TMR-HDED"/>
    <property type="match status" value="1"/>
</dbReference>
<dbReference type="Pfam" id="PF01966">
    <property type="entry name" value="HD"/>
    <property type="match status" value="1"/>
</dbReference>
<dbReference type="Gene3D" id="1.10.3210.10">
    <property type="entry name" value="Hypothetical protein af1432"/>
    <property type="match status" value="1"/>
</dbReference>